<feature type="domain" description="Nudix hydrolase" evidence="3">
    <location>
        <begin position="3"/>
        <end position="141"/>
    </location>
</feature>
<proteinExistence type="predicted"/>
<sequence length="158" mass="17805">MPERTLNDVMIILERRDGEVLKVCLAERLNTGYADGLLNLPSGKVECGEDPYDAVIREAKEEVGIDLDRQALRLVHVTYFRSPAGHTRVGWFFAADRWDGEPYNAEPHKCAGLSWHRPDNLPASTVRYNAVGVGHYLKGEPISVHWHDHSPYVSLGTR</sequence>
<dbReference type="SUPFAM" id="SSF55811">
    <property type="entry name" value="Nudix"/>
    <property type="match status" value="1"/>
</dbReference>
<dbReference type="Gene3D" id="3.90.79.10">
    <property type="entry name" value="Nucleoside Triphosphate Pyrophosphohydrolase"/>
    <property type="match status" value="1"/>
</dbReference>
<comment type="cofactor">
    <cofactor evidence="1">
        <name>Mg(2+)</name>
        <dbReference type="ChEBI" id="CHEBI:18420"/>
    </cofactor>
</comment>
<protein>
    <submittedName>
        <fullName evidence="4">NUDIX domain-containing protein</fullName>
    </submittedName>
</protein>
<accession>A0ABV3I1I7</accession>
<name>A0ABV3I1I7_9ACTN</name>
<gene>
    <name evidence="4" type="ORF">AB0K36_28520</name>
</gene>
<keyword evidence="5" id="KW-1185">Reference proteome</keyword>
<dbReference type="PROSITE" id="PS51462">
    <property type="entry name" value="NUDIX"/>
    <property type="match status" value="1"/>
</dbReference>
<comment type="caution">
    <text evidence="4">The sequence shown here is derived from an EMBL/GenBank/DDBJ whole genome shotgun (WGS) entry which is preliminary data.</text>
</comment>
<dbReference type="Proteomes" id="UP001552521">
    <property type="component" value="Unassembled WGS sequence"/>
</dbReference>
<evidence type="ECO:0000313" key="5">
    <source>
        <dbReference type="Proteomes" id="UP001552521"/>
    </source>
</evidence>
<organism evidence="4 5">
    <name type="scientific">Streptomyces kurssanovii</name>
    <dbReference type="NCBI Taxonomy" id="67312"/>
    <lineage>
        <taxon>Bacteria</taxon>
        <taxon>Bacillati</taxon>
        <taxon>Actinomycetota</taxon>
        <taxon>Actinomycetes</taxon>
        <taxon>Kitasatosporales</taxon>
        <taxon>Streptomycetaceae</taxon>
        <taxon>Streptomyces</taxon>
    </lineage>
</organism>
<reference evidence="4 5" key="1">
    <citation type="submission" date="2024-06" db="EMBL/GenBank/DDBJ databases">
        <title>The Natural Products Discovery Center: Release of the First 8490 Sequenced Strains for Exploring Actinobacteria Biosynthetic Diversity.</title>
        <authorList>
            <person name="Kalkreuter E."/>
            <person name="Kautsar S.A."/>
            <person name="Yang D."/>
            <person name="Bader C.D."/>
            <person name="Teijaro C.N."/>
            <person name="Fluegel L."/>
            <person name="Davis C.M."/>
            <person name="Simpson J.R."/>
            <person name="Lauterbach L."/>
            <person name="Steele A.D."/>
            <person name="Gui C."/>
            <person name="Meng S."/>
            <person name="Li G."/>
            <person name="Viehrig K."/>
            <person name="Ye F."/>
            <person name="Su P."/>
            <person name="Kiefer A.F."/>
            <person name="Nichols A."/>
            <person name="Cepeda A.J."/>
            <person name="Yan W."/>
            <person name="Fan B."/>
            <person name="Jiang Y."/>
            <person name="Adhikari A."/>
            <person name="Zheng C.-J."/>
            <person name="Schuster L."/>
            <person name="Cowan T.M."/>
            <person name="Smanski M.J."/>
            <person name="Chevrette M.G."/>
            <person name="De Carvalho L.P.S."/>
            <person name="Shen B."/>
        </authorList>
    </citation>
    <scope>NUCLEOTIDE SEQUENCE [LARGE SCALE GENOMIC DNA]</scope>
    <source>
        <strain evidence="4 5">NPDC049344</strain>
    </source>
</reference>
<evidence type="ECO:0000259" key="3">
    <source>
        <dbReference type="PROSITE" id="PS51462"/>
    </source>
</evidence>
<dbReference type="EMBL" id="JBFAQK010000058">
    <property type="protein sequence ID" value="MEV4684706.1"/>
    <property type="molecule type" value="Genomic_DNA"/>
</dbReference>
<dbReference type="PROSITE" id="PS00893">
    <property type="entry name" value="NUDIX_BOX"/>
    <property type="match status" value="1"/>
</dbReference>
<dbReference type="InterPro" id="IPR020084">
    <property type="entry name" value="NUDIX_hydrolase_CS"/>
</dbReference>
<dbReference type="PANTHER" id="PTHR43046:SF16">
    <property type="entry name" value="ADP-RIBOSE PYROPHOSPHATASE YJHB-RELATED"/>
    <property type="match status" value="1"/>
</dbReference>
<evidence type="ECO:0000256" key="2">
    <source>
        <dbReference type="ARBA" id="ARBA00022801"/>
    </source>
</evidence>
<dbReference type="CDD" id="cd04683">
    <property type="entry name" value="NUDIX_Hydrolase"/>
    <property type="match status" value="1"/>
</dbReference>
<dbReference type="Pfam" id="PF00293">
    <property type="entry name" value="NUDIX"/>
    <property type="match status" value="1"/>
</dbReference>
<dbReference type="InterPro" id="IPR000086">
    <property type="entry name" value="NUDIX_hydrolase_dom"/>
</dbReference>
<dbReference type="PANTHER" id="PTHR43046">
    <property type="entry name" value="GDP-MANNOSE MANNOSYL HYDROLASE"/>
    <property type="match status" value="1"/>
</dbReference>
<evidence type="ECO:0000256" key="1">
    <source>
        <dbReference type="ARBA" id="ARBA00001946"/>
    </source>
</evidence>
<evidence type="ECO:0000313" key="4">
    <source>
        <dbReference type="EMBL" id="MEV4684706.1"/>
    </source>
</evidence>
<keyword evidence="2" id="KW-0378">Hydrolase</keyword>
<dbReference type="RefSeq" id="WP_189475374.1">
    <property type="nucleotide sequence ID" value="NZ_JBFAQK010000058.1"/>
</dbReference>
<dbReference type="InterPro" id="IPR015797">
    <property type="entry name" value="NUDIX_hydrolase-like_dom_sf"/>
</dbReference>